<gene>
    <name evidence="1" type="ORF">CUS_7422</name>
</gene>
<dbReference type="Proteomes" id="UP000004259">
    <property type="component" value="Unassembled WGS sequence"/>
</dbReference>
<dbReference type="EMBL" id="ADKM02000018">
    <property type="protein sequence ID" value="EGC04679.1"/>
    <property type="molecule type" value="Genomic_DNA"/>
</dbReference>
<dbReference type="AlphaFoldDB" id="E9S846"/>
<evidence type="ECO:0000313" key="1">
    <source>
        <dbReference type="EMBL" id="EGC04679.1"/>
    </source>
</evidence>
<proteinExistence type="predicted"/>
<sequence>MFSVITALYAKYYKGRHCVSRICACAVRARSSILKNMTIPLSMRKN</sequence>
<comment type="caution">
    <text evidence="1">The sequence shown here is derived from an EMBL/GenBank/DDBJ whole genome shotgun (WGS) entry which is preliminary data.</text>
</comment>
<evidence type="ECO:0000313" key="2">
    <source>
        <dbReference type="Proteomes" id="UP000004259"/>
    </source>
</evidence>
<organism evidence="1 2">
    <name type="scientific">Ruminococcus albus 8</name>
    <dbReference type="NCBI Taxonomy" id="246199"/>
    <lineage>
        <taxon>Bacteria</taxon>
        <taxon>Bacillati</taxon>
        <taxon>Bacillota</taxon>
        <taxon>Clostridia</taxon>
        <taxon>Eubacteriales</taxon>
        <taxon>Oscillospiraceae</taxon>
        <taxon>Ruminococcus</taxon>
    </lineage>
</organism>
<reference evidence="1 2" key="1">
    <citation type="submission" date="2011-02" db="EMBL/GenBank/DDBJ databases">
        <authorList>
            <person name="Nelson K.E."/>
            <person name="Sutton G."/>
            <person name="Torralba M."/>
            <person name="Durkin S."/>
            <person name="Harkins D."/>
            <person name="Montgomery R."/>
            <person name="Ziemer C."/>
            <person name="Klaassens E."/>
            <person name="Ocuiv P."/>
            <person name="Morrison M."/>
        </authorList>
    </citation>
    <scope>NUCLEOTIDE SEQUENCE [LARGE SCALE GENOMIC DNA]</scope>
    <source>
        <strain evidence="1 2">8</strain>
    </source>
</reference>
<keyword evidence="2" id="KW-1185">Reference proteome</keyword>
<accession>E9S846</accession>
<name>E9S846_RUMAL</name>
<protein>
    <submittedName>
        <fullName evidence="1">Uncharacterized protein</fullName>
    </submittedName>
</protein>